<name>A0A1H9TRT2_9PSEU</name>
<dbReference type="InterPro" id="IPR036396">
    <property type="entry name" value="Cyt_P450_sf"/>
</dbReference>
<comment type="cofactor">
    <cofactor evidence="7">
        <name>heme</name>
        <dbReference type="ChEBI" id="CHEBI:30413"/>
    </cofactor>
</comment>
<dbReference type="PRINTS" id="PR00465">
    <property type="entry name" value="EP450IV"/>
</dbReference>
<dbReference type="Pfam" id="PF00067">
    <property type="entry name" value="p450"/>
    <property type="match status" value="1"/>
</dbReference>
<evidence type="ECO:0000256" key="3">
    <source>
        <dbReference type="ARBA" id="ARBA00022723"/>
    </source>
</evidence>
<keyword evidence="10" id="KW-1185">Reference proteome</keyword>
<dbReference type="PANTHER" id="PTHR24291">
    <property type="entry name" value="CYTOCHROME P450 FAMILY 4"/>
    <property type="match status" value="1"/>
</dbReference>
<keyword evidence="3 7" id="KW-0479">Metal-binding</keyword>
<dbReference type="STRING" id="402600.SAMN05216188_11926"/>
<gene>
    <name evidence="9" type="ORF">SAMN05216188_11926</name>
</gene>
<feature type="binding site" description="axial binding residue" evidence="7">
    <location>
        <position position="70"/>
    </location>
    <ligand>
        <name>heme</name>
        <dbReference type="ChEBI" id="CHEBI:30413"/>
    </ligand>
    <ligandPart>
        <name>Fe</name>
        <dbReference type="ChEBI" id="CHEBI:18248"/>
    </ligandPart>
</feature>
<reference evidence="10" key="1">
    <citation type="submission" date="2016-10" db="EMBL/GenBank/DDBJ databases">
        <authorList>
            <person name="Varghese N."/>
            <person name="Submissions S."/>
        </authorList>
    </citation>
    <scope>NUCLEOTIDE SEQUENCE [LARGE SCALE GENOMIC DNA]</scope>
    <source>
        <strain evidence="10">CGMCC 4.3525</strain>
    </source>
</reference>
<dbReference type="GO" id="GO:0005506">
    <property type="term" value="F:iron ion binding"/>
    <property type="evidence" value="ECO:0007669"/>
    <property type="project" value="InterPro"/>
</dbReference>
<keyword evidence="2 7" id="KW-0349">Heme</keyword>
<keyword evidence="5 7" id="KW-0408">Iron</keyword>
<dbReference type="SUPFAM" id="SSF48264">
    <property type="entry name" value="Cytochrome P450"/>
    <property type="match status" value="1"/>
</dbReference>
<proteinExistence type="inferred from homology"/>
<evidence type="ECO:0000256" key="2">
    <source>
        <dbReference type="ARBA" id="ARBA00022617"/>
    </source>
</evidence>
<dbReference type="InterPro" id="IPR002403">
    <property type="entry name" value="Cyt_P450_E_grp-IV"/>
</dbReference>
<dbReference type="EMBL" id="FOFR01000019">
    <property type="protein sequence ID" value="SER99734.1"/>
    <property type="molecule type" value="Genomic_DNA"/>
</dbReference>
<protein>
    <submittedName>
        <fullName evidence="9">Pentalenene oxygenase</fullName>
    </submittedName>
</protein>
<dbReference type="InterPro" id="IPR001128">
    <property type="entry name" value="Cyt_P450"/>
</dbReference>
<dbReference type="GO" id="GO:0016705">
    <property type="term" value="F:oxidoreductase activity, acting on paired donors, with incorporation or reduction of molecular oxygen"/>
    <property type="evidence" value="ECO:0007669"/>
    <property type="project" value="InterPro"/>
</dbReference>
<keyword evidence="6 8" id="KW-0503">Monooxygenase</keyword>
<organism evidence="9 10">
    <name type="scientific">Lentzea xinjiangensis</name>
    <dbReference type="NCBI Taxonomy" id="402600"/>
    <lineage>
        <taxon>Bacteria</taxon>
        <taxon>Bacillati</taxon>
        <taxon>Actinomycetota</taxon>
        <taxon>Actinomycetes</taxon>
        <taxon>Pseudonocardiales</taxon>
        <taxon>Pseudonocardiaceae</taxon>
        <taxon>Lentzea</taxon>
    </lineage>
</organism>
<dbReference type="GO" id="GO:0004497">
    <property type="term" value="F:monooxygenase activity"/>
    <property type="evidence" value="ECO:0007669"/>
    <property type="project" value="UniProtKB-KW"/>
</dbReference>
<dbReference type="Proteomes" id="UP000199352">
    <property type="component" value="Unassembled WGS sequence"/>
</dbReference>
<evidence type="ECO:0000256" key="5">
    <source>
        <dbReference type="ARBA" id="ARBA00023004"/>
    </source>
</evidence>
<accession>A0A1H9TRT2</accession>
<evidence type="ECO:0000313" key="10">
    <source>
        <dbReference type="Proteomes" id="UP000199352"/>
    </source>
</evidence>
<dbReference type="Gene3D" id="1.10.630.10">
    <property type="entry name" value="Cytochrome P450"/>
    <property type="match status" value="1"/>
</dbReference>
<dbReference type="PANTHER" id="PTHR24291:SF50">
    <property type="entry name" value="BIFUNCTIONAL ALBAFLAVENONE MONOOXYGENASE_TERPENE SYNTHASE"/>
    <property type="match status" value="1"/>
</dbReference>
<keyword evidence="4 8" id="KW-0560">Oxidoreductase</keyword>
<dbReference type="InterPro" id="IPR017972">
    <property type="entry name" value="Cyt_P450_CS"/>
</dbReference>
<evidence type="ECO:0000313" key="9">
    <source>
        <dbReference type="EMBL" id="SER99734.1"/>
    </source>
</evidence>
<evidence type="ECO:0000256" key="7">
    <source>
        <dbReference type="PIRSR" id="PIRSR602403-1"/>
    </source>
</evidence>
<evidence type="ECO:0000256" key="4">
    <source>
        <dbReference type="ARBA" id="ARBA00023002"/>
    </source>
</evidence>
<sequence length="122" mass="13431">MTRVVTEAVEVGGVTLAPGATVVYSPYLMHRHPRFHSDPESFDPDRWVRQEADDLPRGSFVPFGGGARKCIGETFGMTEAVLALATIAARWRLLTVRRGRVRPALQATLTPKSLVMQPVARC</sequence>
<dbReference type="GO" id="GO:0020037">
    <property type="term" value="F:heme binding"/>
    <property type="evidence" value="ECO:0007669"/>
    <property type="project" value="InterPro"/>
</dbReference>
<evidence type="ECO:0000256" key="6">
    <source>
        <dbReference type="ARBA" id="ARBA00023033"/>
    </source>
</evidence>
<evidence type="ECO:0000256" key="1">
    <source>
        <dbReference type="ARBA" id="ARBA00010617"/>
    </source>
</evidence>
<dbReference type="PROSITE" id="PS00086">
    <property type="entry name" value="CYTOCHROME_P450"/>
    <property type="match status" value="1"/>
</dbReference>
<evidence type="ECO:0000256" key="8">
    <source>
        <dbReference type="RuleBase" id="RU000461"/>
    </source>
</evidence>
<comment type="similarity">
    <text evidence="1 8">Belongs to the cytochrome P450 family.</text>
</comment>
<dbReference type="InterPro" id="IPR050196">
    <property type="entry name" value="Cytochrome_P450_Monoox"/>
</dbReference>
<dbReference type="AlphaFoldDB" id="A0A1H9TRT2"/>